<reference evidence="1" key="1">
    <citation type="journal article" date="2012" name="PLoS ONE">
        <title>Gene sets for utilization of primary and secondary nutrition supplies in the distal gut of endangered iberian lynx.</title>
        <authorList>
            <person name="Alcaide M."/>
            <person name="Messina E."/>
            <person name="Richter M."/>
            <person name="Bargiela R."/>
            <person name="Peplies J."/>
            <person name="Huws S.A."/>
            <person name="Newbold C.J."/>
            <person name="Golyshin P.N."/>
            <person name="Simon M.A."/>
            <person name="Lopez G."/>
            <person name="Yakimov M.M."/>
            <person name="Ferrer M."/>
        </authorList>
    </citation>
    <scope>NUCLEOTIDE SEQUENCE</scope>
</reference>
<sequence>MIYERFIRNLEHLPLQVLQVLDTHYLFLGVRIKYDEVAKPETLHLFSFLSLADSF</sequence>
<name>J9FQI5_9ZZZZ</name>
<evidence type="ECO:0000313" key="1">
    <source>
        <dbReference type="EMBL" id="EJW97206.1"/>
    </source>
</evidence>
<dbReference type="AlphaFoldDB" id="J9FQI5"/>
<dbReference type="EMBL" id="AMCI01004883">
    <property type="protein sequence ID" value="EJW97206.1"/>
    <property type="molecule type" value="Genomic_DNA"/>
</dbReference>
<proteinExistence type="predicted"/>
<gene>
    <name evidence="1" type="ORF">EVA_14687</name>
</gene>
<accession>J9FQI5</accession>
<comment type="caution">
    <text evidence="1">The sequence shown here is derived from an EMBL/GenBank/DDBJ whole genome shotgun (WGS) entry which is preliminary data.</text>
</comment>
<organism evidence="1">
    <name type="scientific">gut metagenome</name>
    <dbReference type="NCBI Taxonomy" id="749906"/>
    <lineage>
        <taxon>unclassified sequences</taxon>
        <taxon>metagenomes</taxon>
        <taxon>organismal metagenomes</taxon>
    </lineage>
</organism>
<protein>
    <submittedName>
        <fullName evidence="1">Uncharacterized protein</fullName>
    </submittedName>
</protein>